<gene>
    <name evidence="1" type="ORF">IAA86_04745</name>
</gene>
<proteinExistence type="predicted"/>
<protein>
    <submittedName>
        <fullName evidence="1">Uncharacterized protein</fullName>
    </submittedName>
</protein>
<dbReference type="EMBL" id="DVJQ01000042">
    <property type="protein sequence ID" value="HIS74312.1"/>
    <property type="molecule type" value="Genomic_DNA"/>
</dbReference>
<organism evidence="1 2">
    <name type="scientific">Candidatus Galligastranaerophilus intestinavium</name>
    <dbReference type="NCBI Taxonomy" id="2840836"/>
    <lineage>
        <taxon>Bacteria</taxon>
        <taxon>Candidatus Galligastranaerophilus</taxon>
    </lineage>
</organism>
<name>A0A9D1FIH2_9BACT</name>
<comment type="caution">
    <text evidence="1">The sequence shown here is derived from an EMBL/GenBank/DDBJ whole genome shotgun (WGS) entry which is preliminary data.</text>
</comment>
<accession>A0A9D1FIH2</accession>
<dbReference type="AlphaFoldDB" id="A0A9D1FIH2"/>
<evidence type="ECO:0000313" key="1">
    <source>
        <dbReference type="EMBL" id="HIS74312.1"/>
    </source>
</evidence>
<sequence>MHGNLLIDKLGFYAPIPELKDLGADVDFQLNQMNKCMGKNFPQNAYTIKTSRQKLSLCFTPTRYLKNDEKYTDTNLEMPTEDELYELFENLGLYSLPDNVIDKYRVSVLHLTKNNFMENSPIDYINFLANRMYKKRFKSLLYHSSDTNKTLYVTTLAKHFTEKDKVGDRQYLFYDKAQELQDKANIKEVVLRLGLSEEEQALIPSEAYNTETKTLYLEKVNILRCELQYRYKPKLQNISNFITGKKGKDGLKLKTLLDLLKERKLYETLEKYYINTLQEVIFYQEPVIRGDVRLNNYEQMFADLINEAPLPPSLIKIFKNNGFGDSFSNLLKKVHSSDVNPLYIELYQKLGIAETVAVPI</sequence>
<reference evidence="1" key="1">
    <citation type="submission" date="2020-10" db="EMBL/GenBank/DDBJ databases">
        <authorList>
            <person name="Gilroy R."/>
        </authorList>
    </citation>
    <scope>NUCLEOTIDE SEQUENCE</scope>
    <source>
        <strain evidence="1">CHK152-2871</strain>
    </source>
</reference>
<evidence type="ECO:0000313" key="2">
    <source>
        <dbReference type="Proteomes" id="UP000886865"/>
    </source>
</evidence>
<dbReference type="Proteomes" id="UP000886865">
    <property type="component" value="Unassembled WGS sequence"/>
</dbReference>
<reference evidence="1" key="2">
    <citation type="journal article" date="2021" name="PeerJ">
        <title>Extensive microbial diversity within the chicken gut microbiome revealed by metagenomics and culture.</title>
        <authorList>
            <person name="Gilroy R."/>
            <person name="Ravi A."/>
            <person name="Getino M."/>
            <person name="Pursley I."/>
            <person name="Horton D.L."/>
            <person name="Alikhan N.F."/>
            <person name="Baker D."/>
            <person name="Gharbi K."/>
            <person name="Hall N."/>
            <person name="Watson M."/>
            <person name="Adriaenssens E.M."/>
            <person name="Foster-Nyarko E."/>
            <person name="Jarju S."/>
            <person name="Secka A."/>
            <person name="Antonio M."/>
            <person name="Oren A."/>
            <person name="Chaudhuri R.R."/>
            <person name="La Ragione R."/>
            <person name="Hildebrand F."/>
            <person name="Pallen M.J."/>
        </authorList>
    </citation>
    <scope>NUCLEOTIDE SEQUENCE</scope>
    <source>
        <strain evidence="1">CHK152-2871</strain>
    </source>
</reference>